<comment type="caution">
    <text evidence="8">The sequence shown here is derived from an EMBL/GenBank/DDBJ whole genome shotgun (WGS) entry which is preliminary data.</text>
</comment>
<dbReference type="SUPFAM" id="SSF81271">
    <property type="entry name" value="TGS-like"/>
    <property type="match status" value="1"/>
</dbReference>
<dbReference type="InterPro" id="IPR003607">
    <property type="entry name" value="HD/PDEase_dom"/>
</dbReference>
<dbReference type="PANTHER" id="PTHR21262:SF31">
    <property type="entry name" value="GTP PYROPHOSPHOKINASE"/>
    <property type="match status" value="1"/>
</dbReference>
<dbReference type="InterPro" id="IPR043519">
    <property type="entry name" value="NT_sf"/>
</dbReference>
<dbReference type="InterPro" id="IPR045600">
    <property type="entry name" value="RelA/SpoT_AH_RIS"/>
</dbReference>
<dbReference type="EMBL" id="JACOPS010000001">
    <property type="protein sequence ID" value="MBC5727251.1"/>
    <property type="molecule type" value="Genomic_DNA"/>
</dbReference>
<dbReference type="Pfam" id="PF13291">
    <property type="entry name" value="ACT_4"/>
    <property type="match status" value="1"/>
</dbReference>
<keyword evidence="9" id="KW-1185">Reference proteome</keyword>
<dbReference type="InterPro" id="IPR002912">
    <property type="entry name" value="ACT_dom"/>
</dbReference>
<name>A0ABR7HIA1_9FIRM</name>
<dbReference type="InterPro" id="IPR033655">
    <property type="entry name" value="TGS_RelA/SpoT"/>
</dbReference>
<comment type="pathway">
    <text evidence="1">Purine metabolism; ppGpp biosynthesis; ppGpp from GTP: step 1/2.</text>
</comment>
<dbReference type="InterPro" id="IPR045865">
    <property type="entry name" value="ACT-like_dom_sf"/>
</dbReference>
<evidence type="ECO:0000256" key="1">
    <source>
        <dbReference type="ARBA" id="ARBA00004976"/>
    </source>
</evidence>
<comment type="function">
    <text evidence="4">In eubacteria ppGpp (guanosine 3'-diphosphate 5'-diphosphate) is a mediator of the stringent response that coordinates a variety of cellular activities in response to changes in nutritional abundance.</text>
</comment>
<dbReference type="InterPro" id="IPR007685">
    <property type="entry name" value="RelA_SpoT"/>
</dbReference>
<dbReference type="Proteomes" id="UP000636755">
    <property type="component" value="Unassembled WGS sequence"/>
</dbReference>
<evidence type="ECO:0000313" key="9">
    <source>
        <dbReference type="Proteomes" id="UP000636755"/>
    </source>
</evidence>
<dbReference type="Gene3D" id="1.10.3210.10">
    <property type="entry name" value="Hypothetical protein af1432"/>
    <property type="match status" value="1"/>
</dbReference>
<dbReference type="SUPFAM" id="SSF55021">
    <property type="entry name" value="ACT-like"/>
    <property type="match status" value="1"/>
</dbReference>
<comment type="catalytic activity">
    <reaction evidence="3">
        <text>GTP + ATP = guanosine 3'-diphosphate 5'-triphosphate + AMP</text>
        <dbReference type="Rhea" id="RHEA:22088"/>
        <dbReference type="ChEBI" id="CHEBI:30616"/>
        <dbReference type="ChEBI" id="CHEBI:37565"/>
        <dbReference type="ChEBI" id="CHEBI:142410"/>
        <dbReference type="ChEBI" id="CHEBI:456215"/>
        <dbReference type="EC" id="2.7.6.5"/>
    </reaction>
</comment>
<feature type="domain" description="TGS" evidence="7">
    <location>
        <begin position="399"/>
        <end position="460"/>
    </location>
</feature>
<dbReference type="RefSeq" id="WP_186934616.1">
    <property type="nucleotide sequence ID" value="NZ_JACOPS010000001.1"/>
</dbReference>
<dbReference type="Gene3D" id="3.10.20.30">
    <property type="match status" value="1"/>
</dbReference>
<dbReference type="Pfam" id="PF04607">
    <property type="entry name" value="RelA_SpoT"/>
    <property type="match status" value="1"/>
</dbReference>
<dbReference type="SUPFAM" id="SSF81301">
    <property type="entry name" value="Nucleotidyltransferase"/>
    <property type="match status" value="1"/>
</dbReference>
<organism evidence="8 9">
    <name type="scientific">Ruminococcus intestinalis</name>
    <dbReference type="NCBI Taxonomy" id="2763066"/>
    <lineage>
        <taxon>Bacteria</taxon>
        <taxon>Bacillati</taxon>
        <taxon>Bacillota</taxon>
        <taxon>Clostridia</taxon>
        <taxon>Eubacteriales</taxon>
        <taxon>Oscillospiraceae</taxon>
        <taxon>Ruminococcus</taxon>
    </lineage>
</organism>
<evidence type="ECO:0000256" key="3">
    <source>
        <dbReference type="ARBA" id="ARBA00048244"/>
    </source>
</evidence>
<feature type="domain" description="HD" evidence="6">
    <location>
        <begin position="54"/>
        <end position="153"/>
    </location>
</feature>
<evidence type="ECO:0000259" key="6">
    <source>
        <dbReference type="PROSITE" id="PS51831"/>
    </source>
</evidence>
<dbReference type="PROSITE" id="PS51671">
    <property type="entry name" value="ACT"/>
    <property type="match status" value="1"/>
</dbReference>
<evidence type="ECO:0000259" key="7">
    <source>
        <dbReference type="PROSITE" id="PS51880"/>
    </source>
</evidence>
<dbReference type="SMART" id="SM00954">
    <property type="entry name" value="RelA_SpoT"/>
    <property type="match status" value="1"/>
</dbReference>
<dbReference type="PROSITE" id="PS51880">
    <property type="entry name" value="TGS"/>
    <property type="match status" value="1"/>
</dbReference>
<dbReference type="PROSITE" id="PS51831">
    <property type="entry name" value="HD"/>
    <property type="match status" value="1"/>
</dbReference>
<reference evidence="8 9" key="1">
    <citation type="submission" date="2020-08" db="EMBL/GenBank/DDBJ databases">
        <title>Genome public.</title>
        <authorList>
            <person name="Liu C."/>
            <person name="Sun Q."/>
        </authorList>
    </citation>
    <scope>NUCLEOTIDE SEQUENCE [LARGE SCALE GENOMIC DNA]</scope>
    <source>
        <strain evidence="8 9">NSJ-71</strain>
    </source>
</reference>
<gene>
    <name evidence="8" type="ORF">H8R91_01645</name>
</gene>
<dbReference type="CDD" id="cd00077">
    <property type="entry name" value="HDc"/>
    <property type="match status" value="1"/>
</dbReference>
<dbReference type="Gene3D" id="3.30.460.10">
    <property type="entry name" value="Beta Polymerase, domain 2"/>
    <property type="match status" value="1"/>
</dbReference>
<protein>
    <recommendedName>
        <fullName evidence="2">GTP diphosphokinase</fullName>
        <ecNumber evidence="2">2.7.6.5</ecNumber>
    </recommendedName>
</protein>
<sequence>MSKYSGIAHYQDFNELVKLLGQSNSTYDIDKITKAYKFAEKAHGDQRRVSGIPYILHPTSVACILAELGMDTDAICAALLHDVVEDTPTTLEEVEKLFGADVARLIDGVTKISKIAFSSREQRQAENIRKMLIAMANDIRVIIIKLADRLHNMRTISCMPEQSRRDKAHENMQVYAPIAHRLGIKTIKDELEDLSLQYLDPIGYKEIEDAISLSENDRDKFIESIKNQILEKTNNIIKNVYISGRVKSVYSIYRKTFMQGKTIDQIFDVFAVRVIVDTVSDCYNVLGVVHDIFKPIPNRFKDYISMPKPNMYQSLHTTVLDKRAIPFEVQIRTWEMHYTAEYGIAAHWKYKLGMGAGGKGESTRLAENIEKVKNMILDQLEAEDVTDIAKNIRNDFEENDVYVFTPKGDVMVIPNGSTPIDLAYIIHTQVGHRMVGAKVNGKIVPIDYKLKTGEICEIITQKEEHPNKAWIDICKTASAKSKIRQWYKHEKRDENIAEGKQMLEKEFKRNGINLSDEEFVEFIEKMLMKKQYVTLDDVYAAIGYGGIQLWKVMPRIKEEYQKTYAADIEKIEVPQAPRKKPKASSGVVIEGTDDVLVKFSNCCNPLPGDEIIGYITRGYGVSIHKRECTNVPKDLNDCEEPERWVSCYWEDKAGEAFRSTLQIIATDRTGLLADVTIKLSNMHIFIHSLNSREVGDGKAMVTATIDVTGKNHLKGVISKLSDISGIIEIKRL</sequence>
<dbReference type="PANTHER" id="PTHR21262">
    <property type="entry name" value="GUANOSINE-3',5'-BIS DIPHOSPHATE 3'-PYROPHOSPHOHYDROLASE"/>
    <property type="match status" value="1"/>
</dbReference>
<dbReference type="CDD" id="cd04876">
    <property type="entry name" value="ACT_RelA-SpoT"/>
    <property type="match status" value="1"/>
</dbReference>
<dbReference type="SMART" id="SM00471">
    <property type="entry name" value="HDc"/>
    <property type="match status" value="1"/>
</dbReference>
<dbReference type="Pfam" id="PF02824">
    <property type="entry name" value="TGS"/>
    <property type="match status" value="1"/>
</dbReference>
<evidence type="ECO:0000259" key="5">
    <source>
        <dbReference type="PROSITE" id="PS51671"/>
    </source>
</evidence>
<feature type="domain" description="ACT" evidence="5">
    <location>
        <begin position="660"/>
        <end position="732"/>
    </location>
</feature>
<dbReference type="InterPro" id="IPR004811">
    <property type="entry name" value="RelA/Spo_fam"/>
</dbReference>
<proteinExistence type="inferred from homology"/>
<evidence type="ECO:0000313" key="8">
    <source>
        <dbReference type="EMBL" id="MBC5727251.1"/>
    </source>
</evidence>
<dbReference type="InterPro" id="IPR006674">
    <property type="entry name" value="HD_domain"/>
</dbReference>
<dbReference type="CDD" id="cd01668">
    <property type="entry name" value="TGS_RSH"/>
    <property type="match status" value="1"/>
</dbReference>
<dbReference type="EC" id="2.7.6.5" evidence="2"/>
<dbReference type="SUPFAM" id="SSF109604">
    <property type="entry name" value="HD-domain/PDEase-like"/>
    <property type="match status" value="1"/>
</dbReference>
<evidence type="ECO:0000256" key="4">
    <source>
        <dbReference type="RuleBase" id="RU003847"/>
    </source>
</evidence>
<evidence type="ECO:0000256" key="2">
    <source>
        <dbReference type="ARBA" id="ARBA00013251"/>
    </source>
</evidence>
<dbReference type="InterPro" id="IPR004095">
    <property type="entry name" value="TGS"/>
</dbReference>
<dbReference type="InterPro" id="IPR012675">
    <property type="entry name" value="Beta-grasp_dom_sf"/>
</dbReference>
<dbReference type="NCBIfam" id="TIGR00691">
    <property type="entry name" value="spoT_relA"/>
    <property type="match status" value="1"/>
</dbReference>
<accession>A0ABR7HIA1</accession>
<dbReference type="Pfam" id="PF13328">
    <property type="entry name" value="HD_4"/>
    <property type="match status" value="1"/>
</dbReference>
<dbReference type="Pfam" id="PF19296">
    <property type="entry name" value="RelA_AH_RIS"/>
    <property type="match status" value="1"/>
</dbReference>
<dbReference type="CDD" id="cd05399">
    <property type="entry name" value="NT_Rel-Spo_like"/>
    <property type="match status" value="1"/>
</dbReference>
<comment type="similarity">
    <text evidence="4">Belongs to the relA/spoT family.</text>
</comment>
<dbReference type="Gene3D" id="3.30.70.260">
    <property type="match status" value="1"/>
</dbReference>
<dbReference type="InterPro" id="IPR012676">
    <property type="entry name" value="TGS-like"/>
</dbReference>